<dbReference type="GO" id="GO:0003676">
    <property type="term" value="F:nucleic acid binding"/>
    <property type="evidence" value="ECO:0007669"/>
    <property type="project" value="InterPro"/>
</dbReference>
<keyword evidence="4" id="KW-0378">Hydrolase</keyword>
<evidence type="ECO:0000256" key="3">
    <source>
        <dbReference type="ARBA" id="ARBA00022723"/>
    </source>
</evidence>
<dbReference type="PANTHER" id="PTHR13058">
    <property type="entry name" value="THREE PRIME REPAIR EXONUCLEASE 1, 2"/>
    <property type="match status" value="1"/>
</dbReference>
<dbReference type="InterPro" id="IPR012337">
    <property type="entry name" value="RNaseH-like_sf"/>
</dbReference>
<evidence type="ECO:0000256" key="4">
    <source>
        <dbReference type="ARBA" id="ARBA00022801"/>
    </source>
</evidence>
<proteinExistence type="inferred from homology"/>
<dbReference type="GO" id="GO:0006308">
    <property type="term" value="P:DNA catabolic process"/>
    <property type="evidence" value="ECO:0007669"/>
    <property type="project" value="TreeGrafter"/>
</dbReference>
<dbReference type="PANTHER" id="PTHR13058:SF19">
    <property type="entry name" value="LD40940P"/>
    <property type="match status" value="1"/>
</dbReference>
<dbReference type="InterPro" id="IPR040393">
    <property type="entry name" value="TREX1/2"/>
</dbReference>
<dbReference type="InParanoid" id="A0A1X7U896"/>
<dbReference type="AlphaFoldDB" id="A0A1X7U896"/>
<dbReference type="GO" id="GO:0008296">
    <property type="term" value="F:3'-5'-DNA exonuclease activity"/>
    <property type="evidence" value="ECO:0007669"/>
    <property type="project" value="TreeGrafter"/>
</dbReference>
<dbReference type="InterPro" id="IPR036397">
    <property type="entry name" value="RNaseH_sf"/>
</dbReference>
<comment type="cofactor">
    <cofactor evidence="1">
        <name>Mg(2+)</name>
        <dbReference type="ChEBI" id="CHEBI:18420"/>
    </cofactor>
</comment>
<dbReference type="SUPFAM" id="SSF53098">
    <property type="entry name" value="Ribonuclease H-like"/>
    <property type="match status" value="1"/>
</dbReference>
<keyword evidence="2" id="KW-0540">Nuclease</keyword>
<dbReference type="GO" id="GO:0046872">
    <property type="term" value="F:metal ion binding"/>
    <property type="evidence" value="ECO:0007669"/>
    <property type="project" value="UniProtKB-KW"/>
</dbReference>
<reference evidence="9" key="1">
    <citation type="submission" date="2017-05" db="UniProtKB">
        <authorList>
            <consortium name="EnsemblMetazoa"/>
        </authorList>
    </citation>
    <scope>IDENTIFICATION</scope>
</reference>
<sequence>MGGLDKLTKRLGYSCYSRLLSSTPISYYYKKILPATMEVNNDYPEASNHSVSSGEDSSCSMDCEMSESLSIRSTSTVRDDDTVIVFALETTSLQKHSDIFQIRAQSFETNQFWSSYLLPHKNIAKNMTAAKNMMITRDREGKRILTRNGILVPTRGYSEGLREFYSFICSLSRDSTYLILAPNNSKPFFAQVLLKAFTKINITSEDLNDKGIWFSKSISIVRGDSLPPTHIKHGTFIKKSFEDEHGKWLMTVEFESSIQRINNKEIAGTTKLSMSPPLPSTPHDVIILFDLETTGLPRTSDICQISAQVLGEEEVWSQYLVPTQEIYPEATEVTGLAVKTNERGERILCKNDTPLLEAKPYKDGLKCFYEYLQQLSIKQKALDPNSRLILLAHNCKSFDAPILLNAFKNIDVRFKELQDLKVCFSDSLLIIRKIQYEGHPLLHTESPPFPLFNKQTNNKEEESGPKLYRTSLSLTKIYYHLFKEEYSAHEATEDIKAMKRVLFHPELGVNENTIKNSTFMFGETE</sequence>
<dbReference type="GO" id="GO:0005737">
    <property type="term" value="C:cytoplasm"/>
    <property type="evidence" value="ECO:0007669"/>
    <property type="project" value="TreeGrafter"/>
</dbReference>
<dbReference type="CDD" id="cd06127">
    <property type="entry name" value="DEDDh"/>
    <property type="match status" value="1"/>
</dbReference>
<name>A0A1X7U896_AMPQE</name>
<dbReference type="InterPro" id="IPR013520">
    <property type="entry name" value="Ribonucl_H"/>
</dbReference>
<comment type="similarity">
    <text evidence="7">Belongs to the exonuclease superfamily. TREX family.</text>
</comment>
<accession>A0A1X7U896</accession>
<dbReference type="Gene3D" id="3.30.420.10">
    <property type="entry name" value="Ribonuclease H-like superfamily/Ribonuclease H"/>
    <property type="match status" value="1"/>
</dbReference>
<evidence type="ECO:0000259" key="8">
    <source>
        <dbReference type="SMART" id="SM00479"/>
    </source>
</evidence>
<evidence type="ECO:0000256" key="2">
    <source>
        <dbReference type="ARBA" id="ARBA00022722"/>
    </source>
</evidence>
<evidence type="ECO:0000256" key="1">
    <source>
        <dbReference type="ARBA" id="ARBA00001946"/>
    </source>
</evidence>
<evidence type="ECO:0000256" key="7">
    <source>
        <dbReference type="ARBA" id="ARBA00025769"/>
    </source>
</evidence>
<keyword evidence="5" id="KW-0269">Exonuclease</keyword>
<keyword evidence="6" id="KW-0460">Magnesium</keyword>
<feature type="domain" description="Exonuclease" evidence="8">
    <location>
        <begin position="285"/>
        <end position="511"/>
    </location>
</feature>
<evidence type="ECO:0000313" key="9">
    <source>
        <dbReference type="EnsemblMetazoa" id="Aqu2.1.23888_001"/>
    </source>
</evidence>
<organism evidence="9">
    <name type="scientific">Amphimedon queenslandica</name>
    <name type="common">Sponge</name>
    <dbReference type="NCBI Taxonomy" id="400682"/>
    <lineage>
        <taxon>Eukaryota</taxon>
        <taxon>Metazoa</taxon>
        <taxon>Porifera</taxon>
        <taxon>Demospongiae</taxon>
        <taxon>Heteroscleromorpha</taxon>
        <taxon>Haplosclerida</taxon>
        <taxon>Niphatidae</taxon>
        <taxon>Amphimedon</taxon>
    </lineage>
</organism>
<dbReference type="SMART" id="SM00479">
    <property type="entry name" value="EXOIII"/>
    <property type="match status" value="1"/>
</dbReference>
<evidence type="ECO:0000256" key="6">
    <source>
        <dbReference type="ARBA" id="ARBA00022842"/>
    </source>
</evidence>
<dbReference type="EnsemblMetazoa" id="Aqu2.1.23888_001">
    <property type="protein sequence ID" value="Aqu2.1.23888_001"/>
    <property type="gene ID" value="Aqu2.1.23888"/>
</dbReference>
<keyword evidence="3" id="KW-0479">Metal-binding</keyword>
<evidence type="ECO:0000256" key="5">
    <source>
        <dbReference type="ARBA" id="ARBA00022839"/>
    </source>
</evidence>
<dbReference type="eggNOG" id="ENOG502SE0G">
    <property type="taxonomic scope" value="Eukaryota"/>
</dbReference>
<protein>
    <recommendedName>
        <fullName evidence="8">Exonuclease domain-containing protein</fullName>
    </recommendedName>
</protein>
<dbReference type="OrthoDB" id="5980496at2759"/>